<reference evidence="3 4" key="1">
    <citation type="submission" date="2019-08" db="EMBL/GenBank/DDBJ databases">
        <authorList>
            <person name="Dong K."/>
        </authorList>
    </citation>
    <scope>NUCLEOTIDE SEQUENCE [LARGE SCALE GENOMIC DNA]</scope>
    <source>
        <strain evidence="3 4">K-1</strain>
    </source>
</reference>
<keyword evidence="4" id="KW-1185">Reference proteome</keyword>
<feature type="chain" id="PRO_5022880947" evidence="1">
    <location>
        <begin position="21"/>
        <end position="199"/>
    </location>
</feature>
<feature type="domain" description="DUF305" evidence="2">
    <location>
        <begin position="52"/>
        <end position="196"/>
    </location>
</feature>
<organism evidence="3 4">
    <name type="scientific">Microbacterium saccharophilum</name>
    <dbReference type="NCBI Taxonomy" id="1213358"/>
    <lineage>
        <taxon>Bacteria</taxon>
        <taxon>Bacillati</taxon>
        <taxon>Actinomycetota</taxon>
        <taxon>Actinomycetes</taxon>
        <taxon>Micrococcales</taxon>
        <taxon>Microbacteriaceae</taxon>
        <taxon>Microbacterium</taxon>
    </lineage>
</organism>
<evidence type="ECO:0000259" key="2">
    <source>
        <dbReference type="Pfam" id="PF03713"/>
    </source>
</evidence>
<keyword evidence="1" id="KW-0732">Signal</keyword>
<feature type="signal peptide" evidence="1">
    <location>
        <begin position="1"/>
        <end position="20"/>
    </location>
</feature>
<dbReference type="EMBL" id="VRSX01000004">
    <property type="protein sequence ID" value="TXK10794.1"/>
    <property type="molecule type" value="Genomic_DNA"/>
</dbReference>
<sequence>MKSRAAAIAAITLTAVLALAGCTYITGGRGSDDMPGMGPSSGSVAEDVNTADLRFTMMMIPHHEQAVEMADLVIAADGIDPRVVRLADQIKADQSAEIELMESWLGGWDLPIGDMGDMGDMGHGGMMSDTDMRALEDATGVEASRLFLEEMIDHHRGGIEMAEDEVDDGRNRDVVAVAERIIVSQTAEIATMEDILASL</sequence>
<comment type="caution">
    <text evidence="3">The sequence shown here is derived from an EMBL/GenBank/DDBJ whole genome shotgun (WGS) entry which is preliminary data.</text>
</comment>
<dbReference type="PANTHER" id="PTHR36933:SF1">
    <property type="entry name" value="SLL0788 PROTEIN"/>
    <property type="match status" value="1"/>
</dbReference>
<dbReference type="InterPro" id="IPR012347">
    <property type="entry name" value="Ferritin-like"/>
</dbReference>
<dbReference type="AlphaFoldDB" id="A0A5C8I0J1"/>
<protein>
    <submittedName>
        <fullName evidence="3">DUF305 domain-containing protein</fullName>
    </submittedName>
</protein>
<gene>
    <name evidence="3" type="ORF">FVP74_10750</name>
</gene>
<dbReference type="InterPro" id="IPR005183">
    <property type="entry name" value="DUF305_CopM-like"/>
</dbReference>
<dbReference type="Proteomes" id="UP000321949">
    <property type="component" value="Unassembled WGS sequence"/>
</dbReference>
<dbReference type="Gene3D" id="1.20.1260.10">
    <property type="match status" value="1"/>
</dbReference>
<accession>A0A5C8I0J1</accession>
<dbReference type="Pfam" id="PF03713">
    <property type="entry name" value="DUF305"/>
    <property type="match status" value="1"/>
</dbReference>
<evidence type="ECO:0000313" key="4">
    <source>
        <dbReference type="Proteomes" id="UP000321949"/>
    </source>
</evidence>
<evidence type="ECO:0000313" key="3">
    <source>
        <dbReference type="EMBL" id="TXK10794.1"/>
    </source>
</evidence>
<proteinExistence type="predicted"/>
<dbReference type="OrthoDB" id="26872at2"/>
<name>A0A5C8I0J1_9MICO</name>
<dbReference type="PANTHER" id="PTHR36933">
    <property type="entry name" value="SLL0788 PROTEIN"/>
    <property type="match status" value="1"/>
</dbReference>
<dbReference type="PROSITE" id="PS51257">
    <property type="entry name" value="PROKAR_LIPOPROTEIN"/>
    <property type="match status" value="1"/>
</dbReference>
<dbReference type="RefSeq" id="WP_147051150.1">
    <property type="nucleotide sequence ID" value="NZ_BKAH01000013.1"/>
</dbReference>
<evidence type="ECO:0000256" key="1">
    <source>
        <dbReference type="SAM" id="SignalP"/>
    </source>
</evidence>